<keyword evidence="2" id="KW-0812">Transmembrane</keyword>
<feature type="domain" description="PEGA" evidence="4">
    <location>
        <begin position="446"/>
        <end position="508"/>
    </location>
</feature>
<reference evidence="5" key="1">
    <citation type="submission" date="2019-02" db="EMBL/GenBank/DDBJ databases">
        <authorList>
            <person name="Gruber-Vodicka R. H."/>
            <person name="Seah K. B. B."/>
        </authorList>
    </citation>
    <scope>NUCLEOTIDE SEQUENCE</scope>
    <source>
        <strain evidence="6">BECK_BZ198</strain>
        <strain evidence="5">BECK_BZ199</strain>
    </source>
</reference>
<dbReference type="AlphaFoldDB" id="A0A450Y0A8"/>
<dbReference type="Gene3D" id="3.90.1580.10">
    <property type="entry name" value="paralog of FGE (formylglycine-generating enzyme)"/>
    <property type="match status" value="1"/>
</dbReference>
<dbReference type="PROSITE" id="PS00018">
    <property type="entry name" value="EF_HAND_1"/>
    <property type="match status" value="1"/>
</dbReference>
<evidence type="ECO:0000313" key="6">
    <source>
        <dbReference type="EMBL" id="VFK77064.1"/>
    </source>
</evidence>
<dbReference type="EMBL" id="CAADFQ010000093">
    <property type="protein sequence ID" value="VFK34955.1"/>
    <property type="molecule type" value="Genomic_DNA"/>
</dbReference>
<sequence>MAHSRARRQVVILDSCYSGAFPPGLAIKDDGSIDIPDQFLPRAANPASDEGIAILTASTSTRYAFVQDSDPLSLYTRFLIQGIESGEADGNDNGFVTVGDLHEYARQRVQAARPAMQPGISVTGGGGAIAVAGVPVGDPLARYQKAVTHALDHRGDIAIAARPRLQDWRDRLGLDVATFETIEAEVTARHQKQFQDKRRQYANTLKKILEKGKPLADESTHLNKHRAELGLTEEDAQTIQSDIQTELAAEREQHEKSLERYTAFVRAAIKQEGTPLSEETRGQMAGLQKTLNLSDQDVTEIETKAIRESARKAKKPPEPQPKKKDMGALLGFWGGLLGFGAALLTIIAVGLDLGWWEPDTPPQPKPQGRVNPKDVTRQDEDSRSHAMRGNAYMPSSQRESLREPKDRSAFLPAQRGNKEMEQPKAQSAAPIAKPTPATPPPEPAKLWVNANPPQAMVTLDGKPIHSPHTLKAGQYTIRVSKPGYQPFEQRITLSAAEEKTLQTTLTPKPARLIVRSNISGSTVTIDGKAVGLSGPEAHQLTFGKHTIQVSKPGYEPFEQRITLSAGEEKTLQITLIPKPAGLISDIVITSYYSPPTVGSSDSETRQLTPDKHTVRVEKKGYKPLEREIVLAPGEEENIQAHLISRSHAVRGNEERGKAPVPVAGQTFQDRLKDGALGPRMVVIPAGEFLMGSPLTEKDRDDDEGPQRSVRIAGPFALGVTEVTFADYNRFARASKRKLPNDRGWGRGQRPVINVSWRDAVAYAEWLSNQTGQRYRLPSEAEWEYAARAGSTTPFSTGKCITTDQANYNGNHDYAGCGAGTGVYRKETVPAGSLPANPWGLYEMHGNVWEWTADCWHSNYKGAPVDGRAWDGKNGGSCSHRMLRGGSWDFEPRRLRSAFRDWAYDPSYTRGDIGFRLARAL</sequence>
<dbReference type="InterPro" id="IPR042095">
    <property type="entry name" value="SUMF_sf"/>
</dbReference>
<dbReference type="Pfam" id="PF08308">
    <property type="entry name" value="PEGA"/>
    <property type="match status" value="3"/>
</dbReference>
<evidence type="ECO:0000256" key="1">
    <source>
        <dbReference type="SAM" id="MobiDB-lite"/>
    </source>
</evidence>
<feature type="compositionally biased region" description="Basic and acidic residues" evidence="1">
    <location>
        <begin position="371"/>
        <end position="384"/>
    </location>
</feature>
<dbReference type="PANTHER" id="PTHR23150:SF35">
    <property type="entry name" value="BLL6746 PROTEIN"/>
    <property type="match status" value="1"/>
</dbReference>
<name>A0A450Y0A8_9GAMM</name>
<protein>
    <submittedName>
        <fullName evidence="5">Formylglycine-generating enzyme, required for sulfatase activity, contains SUMF1/FGE domain</fullName>
    </submittedName>
</protein>
<dbReference type="PANTHER" id="PTHR23150">
    <property type="entry name" value="SULFATASE MODIFYING FACTOR 1, 2"/>
    <property type="match status" value="1"/>
</dbReference>
<feature type="transmembrane region" description="Helical" evidence="2">
    <location>
        <begin position="330"/>
        <end position="356"/>
    </location>
</feature>
<keyword evidence="2" id="KW-1133">Transmembrane helix</keyword>
<feature type="compositionally biased region" description="Basic and acidic residues" evidence="1">
    <location>
        <begin position="399"/>
        <end position="408"/>
    </location>
</feature>
<gene>
    <name evidence="6" type="ORF">BECKMB1821H_GA0114242_10963</name>
    <name evidence="5" type="ORF">BECKMB1821I_GA0114274_10933</name>
</gene>
<evidence type="ECO:0000259" key="4">
    <source>
        <dbReference type="Pfam" id="PF08308"/>
    </source>
</evidence>
<dbReference type="Gene3D" id="2.60.40.1120">
    <property type="entry name" value="Carboxypeptidase-like, regulatory domain"/>
    <property type="match status" value="1"/>
</dbReference>
<evidence type="ECO:0000256" key="2">
    <source>
        <dbReference type="SAM" id="Phobius"/>
    </source>
</evidence>
<feature type="region of interest" description="Disordered" evidence="1">
    <location>
        <begin position="358"/>
        <end position="443"/>
    </location>
</feature>
<feature type="domain" description="PEGA" evidence="4">
    <location>
        <begin position="597"/>
        <end position="642"/>
    </location>
</feature>
<organism evidence="5">
    <name type="scientific">Candidatus Kentrum sp. MB</name>
    <dbReference type="NCBI Taxonomy" id="2138164"/>
    <lineage>
        <taxon>Bacteria</taxon>
        <taxon>Pseudomonadati</taxon>
        <taxon>Pseudomonadota</taxon>
        <taxon>Gammaproteobacteria</taxon>
        <taxon>Candidatus Kentrum</taxon>
    </lineage>
</organism>
<feature type="domain" description="PEGA" evidence="4">
    <location>
        <begin position="512"/>
        <end position="577"/>
    </location>
</feature>
<dbReference type="InterPro" id="IPR005532">
    <property type="entry name" value="SUMF_dom"/>
</dbReference>
<dbReference type="InterPro" id="IPR016187">
    <property type="entry name" value="CTDL_fold"/>
</dbReference>
<evidence type="ECO:0000259" key="3">
    <source>
        <dbReference type="Pfam" id="PF03781"/>
    </source>
</evidence>
<dbReference type="InterPro" id="IPR018247">
    <property type="entry name" value="EF_Hand_1_Ca_BS"/>
</dbReference>
<keyword evidence="2" id="KW-0472">Membrane</keyword>
<dbReference type="EMBL" id="CAADGH010000096">
    <property type="protein sequence ID" value="VFK77064.1"/>
    <property type="molecule type" value="Genomic_DNA"/>
</dbReference>
<evidence type="ECO:0000313" key="5">
    <source>
        <dbReference type="EMBL" id="VFK34955.1"/>
    </source>
</evidence>
<feature type="domain" description="Sulfatase-modifying factor enzyme-like" evidence="3">
    <location>
        <begin position="678"/>
        <end position="918"/>
    </location>
</feature>
<dbReference type="InterPro" id="IPR013229">
    <property type="entry name" value="PEGA"/>
</dbReference>
<accession>A0A450Y0A8</accession>
<dbReference type="SUPFAM" id="SSF56436">
    <property type="entry name" value="C-type lectin-like"/>
    <property type="match status" value="1"/>
</dbReference>
<dbReference type="Pfam" id="PF03781">
    <property type="entry name" value="FGE-sulfatase"/>
    <property type="match status" value="1"/>
</dbReference>
<proteinExistence type="predicted"/>
<dbReference type="GO" id="GO:0120147">
    <property type="term" value="F:formylglycine-generating oxidase activity"/>
    <property type="evidence" value="ECO:0007669"/>
    <property type="project" value="TreeGrafter"/>
</dbReference>
<dbReference type="InterPro" id="IPR051043">
    <property type="entry name" value="Sulfatase_Mod_Factor_Kinase"/>
</dbReference>